<feature type="compositionally biased region" description="Polar residues" evidence="4">
    <location>
        <begin position="173"/>
        <end position="192"/>
    </location>
</feature>
<feature type="compositionally biased region" description="Polar residues" evidence="4">
    <location>
        <begin position="126"/>
        <end position="136"/>
    </location>
</feature>
<evidence type="ECO:0000259" key="6">
    <source>
        <dbReference type="PROSITE" id="PS51194"/>
    </source>
</evidence>
<dbReference type="SUPFAM" id="SSF52540">
    <property type="entry name" value="P-loop containing nucleoside triphosphate hydrolases"/>
    <property type="match status" value="2"/>
</dbReference>
<dbReference type="GO" id="GO:0005634">
    <property type="term" value="C:nucleus"/>
    <property type="evidence" value="ECO:0007669"/>
    <property type="project" value="TreeGrafter"/>
</dbReference>
<dbReference type="PROSITE" id="PS51192">
    <property type="entry name" value="HELICASE_ATP_BIND_1"/>
    <property type="match status" value="1"/>
</dbReference>
<dbReference type="STRING" id="47427.A0A2H3EDL9"/>
<dbReference type="PANTHER" id="PTHR45626:SF14">
    <property type="entry name" value="ATP-DEPENDENT DNA HELICASE (EUROFUNG)"/>
    <property type="match status" value="1"/>
</dbReference>
<protein>
    <recommendedName>
        <fullName evidence="9">P-loop containing nucleoside triphosphate hydrolase protein</fullName>
    </recommendedName>
</protein>
<dbReference type="GO" id="GO:0006281">
    <property type="term" value="P:DNA repair"/>
    <property type="evidence" value="ECO:0007669"/>
    <property type="project" value="TreeGrafter"/>
</dbReference>
<evidence type="ECO:0000256" key="1">
    <source>
        <dbReference type="ARBA" id="ARBA00022741"/>
    </source>
</evidence>
<dbReference type="GO" id="GO:0016787">
    <property type="term" value="F:hydrolase activity"/>
    <property type="evidence" value="ECO:0007669"/>
    <property type="project" value="UniProtKB-KW"/>
</dbReference>
<keyword evidence="8" id="KW-1185">Reference proteome</keyword>
<feature type="compositionally biased region" description="Polar residues" evidence="4">
    <location>
        <begin position="45"/>
        <end position="58"/>
    </location>
</feature>
<evidence type="ECO:0008006" key="9">
    <source>
        <dbReference type="Google" id="ProtNLM"/>
    </source>
</evidence>
<dbReference type="InterPro" id="IPR000330">
    <property type="entry name" value="SNF2_N"/>
</dbReference>
<feature type="compositionally biased region" description="Polar residues" evidence="4">
    <location>
        <begin position="66"/>
        <end position="84"/>
    </location>
</feature>
<dbReference type="PROSITE" id="PS51194">
    <property type="entry name" value="HELICASE_CTER"/>
    <property type="match status" value="1"/>
</dbReference>
<dbReference type="SMART" id="SM00490">
    <property type="entry name" value="HELICc"/>
    <property type="match status" value="1"/>
</dbReference>
<name>A0A2H3EDL9_ARMGA</name>
<dbReference type="SMART" id="SM00487">
    <property type="entry name" value="DEXDc"/>
    <property type="match status" value="1"/>
</dbReference>
<dbReference type="InterPro" id="IPR049730">
    <property type="entry name" value="SNF2/RAD54-like_C"/>
</dbReference>
<organism evidence="7 8">
    <name type="scientific">Armillaria gallica</name>
    <name type="common">Bulbous honey fungus</name>
    <name type="synonym">Armillaria bulbosa</name>
    <dbReference type="NCBI Taxonomy" id="47427"/>
    <lineage>
        <taxon>Eukaryota</taxon>
        <taxon>Fungi</taxon>
        <taxon>Dikarya</taxon>
        <taxon>Basidiomycota</taxon>
        <taxon>Agaricomycotina</taxon>
        <taxon>Agaricomycetes</taxon>
        <taxon>Agaricomycetidae</taxon>
        <taxon>Agaricales</taxon>
        <taxon>Marasmiineae</taxon>
        <taxon>Physalacriaceae</taxon>
        <taxon>Armillaria</taxon>
    </lineage>
</organism>
<evidence type="ECO:0000313" key="7">
    <source>
        <dbReference type="EMBL" id="PBL04135.1"/>
    </source>
</evidence>
<accession>A0A2H3EDL9</accession>
<feature type="domain" description="Helicase C-terminal" evidence="6">
    <location>
        <begin position="645"/>
        <end position="807"/>
    </location>
</feature>
<dbReference type="OMA" id="MNWELEL"/>
<keyword evidence="3" id="KW-0067">ATP-binding</keyword>
<reference evidence="8" key="1">
    <citation type="journal article" date="2017" name="Nat. Ecol. Evol.">
        <title>Genome expansion and lineage-specific genetic innovations in the forest pathogenic fungi Armillaria.</title>
        <authorList>
            <person name="Sipos G."/>
            <person name="Prasanna A.N."/>
            <person name="Walter M.C."/>
            <person name="O'Connor E."/>
            <person name="Balint B."/>
            <person name="Krizsan K."/>
            <person name="Kiss B."/>
            <person name="Hess J."/>
            <person name="Varga T."/>
            <person name="Slot J."/>
            <person name="Riley R."/>
            <person name="Boka B."/>
            <person name="Rigling D."/>
            <person name="Barry K."/>
            <person name="Lee J."/>
            <person name="Mihaltcheva S."/>
            <person name="LaButti K."/>
            <person name="Lipzen A."/>
            <person name="Waldron R."/>
            <person name="Moloney N.M."/>
            <person name="Sperisen C."/>
            <person name="Kredics L."/>
            <person name="Vagvoelgyi C."/>
            <person name="Patrignani A."/>
            <person name="Fitzpatrick D."/>
            <person name="Nagy I."/>
            <person name="Doyle S."/>
            <person name="Anderson J.B."/>
            <person name="Grigoriev I.V."/>
            <person name="Gueldener U."/>
            <person name="Muensterkoetter M."/>
            <person name="Nagy L.G."/>
        </authorList>
    </citation>
    <scope>NUCLEOTIDE SEQUENCE [LARGE SCALE GENOMIC DNA]</scope>
    <source>
        <strain evidence="8">Ar21-2</strain>
    </source>
</reference>
<dbReference type="CDD" id="cd18793">
    <property type="entry name" value="SF2_C_SNF"/>
    <property type="match status" value="1"/>
</dbReference>
<feature type="domain" description="Helicase ATP-binding" evidence="5">
    <location>
        <begin position="278"/>
        <end position="464"/>
    </location>
</feature>
<feature type="compositionally biased region" description="Polar residues" evidence="4">
    <location>
        <begin position="22"/>
        <end position="36"/>
    </location>
</feature>
<dbReference type="InterPro" id="IPR050628">
    <property type="entry name" value="SNF2_RAD54_helicase_TF"/>
</dbReference>
<keyword evidence="1" id="KW-0547">Nucleotide-binding</keyword>
<dbReference type="GO" id="GO:0008094">
    <property type="term" value="F:ATP-dependent activity, acting on DNA"/>
    <property type="evidence" value="ECO:0007669"/>
    <property type="project" value="TreeGrafter"/>
</dbReference>
<dbReference type="GO" id="GO:0005524">
    <property type="term" value="F:ATP binding"/>
    <property type="evidence" value="ECO:0007669"/>
    <property type="project" value="UniProtKB-KW"/>
</dbReference>
<dbReference type="Gene3D" id="3.40.50.10810">
    <property type="entry name" value="Tandem AAA-ATPase domain"/>
    <property type="match status" value="1"/>
</dbReference>
<feature type="region of interest" description="Disordered" evidence="4">
    <location>
        <begin position="111"/>
        <end position="242"/>
    </location>
</feature>
<dbReference type="InterPro" id="IPR038718">
    <property type="entry name" value="SNF2-like_sf"/>
</dbReference>
<proteinExistence type="predicted"/>
<dbReference type="Pfam" id="PF00176">
    <property type="entry name" value="SNF2-rel_dom"/>
    <property type="match status" value="1"/>
</dbReference>
<dbReference type="Proteomes" id="UP000217790">
    <property type="component" value="Unassembled WGS sequence"/>
</dbReference>
<evidence type="ECO:0000256" key="4">
    <source>
        <dbReference type="SAM" id="MobiDB-lite"/>
    </source>
</evidence>
<keyword evidence="2" id="KW-0378">Hydrolase</keyword>
<evidence type="ECO:0000256" key="3">
    <source>
        <dbReference type="ARBA" id="ARBA00022840"/>
    </source>
</evidence>
<evidence type="ECO:0000256" key="2">
    <source>
        <dbReference type="ARBA" id="ARBA00022801"/>
    </source>
</evidence>
<feature type="compositionally biased region" description="Low complexity" evidence="4">
    <location>
        <begin position="199"/>
        <end position="208"/>
    </location>
</feature>
<dbReference type="InParanoid" id="A0A2H3EDL9"/>
<dbReference type="InterPro" id="IPR001650">
    <property type="entry name" value="Helicase_C-like"/>
</dbReference>
<dbReference type="Gene3D" id="3.40.50.300">
    <property type="entry name" value="P-loop containing nucleotide triphosphate hydrolases"/>
    <property type="match status" value="1"/>
</dbReference>
<dbReference type="OrthoDB" id="448448at2759"/>
<dbReference type="AlphaFoldDB" id="A0A2H3EDL9"/>
<dbReference type="Pfam" id="PF00271">
    <property type="entry name" value="Helicase_C"/>
    <property type="match status" value="1"/>
</dbReference>
<dbReference type="InterPro" id="IPR027417">
    <property type="entry name" value="P-loop_NTPase"/>
</dbReference>
<dbReference type="CDD" id="cd18008">
    <property type="entry name" value="DEXDc_SHPRH-like"/>
    <property type="match status" value="1"/>
</dbReference>
<gene>
    <name evidence="7" type="ORF">ARMGADRAFT_979593</name>
</gene>
<dbReference type="PANTHER" id="PTHR45626">
    <property type="entry name" value="TRANSCRIPTION TERMINATION FACTOR 2-RELATED"/>
    <property type="match status" value="1"/>
</dbReference>
<dbReference type="EMBL" id="KZ293644">
    <property type="protein sequence ID" value="PBL04135.1"/>
    <property type="molecule type" value="Genomic_DNA"/>
</dbReference>
<dbReference type="InterPro" id="IPR014001">
    <property type="entry name" value="Helicase_ATP-bd"/>
</dbReference>
<evidence type="ECO:0000313" key="8">
    <source>
        <dbReference type="Proteomes" id="UP000217790"/>
    </source>
</evidence>
<feature type="region of interest" description="Disordered" evidence="4">
    <location>
        <begin position="1"/>
        <end position="87"/>
    </location>
</feature>
<sequence length="819" mass="91455">MTSRDRSSTTAKARKSNGSEKLGSSITNDNVFQSGAVSARRSRHSQPSTPNQPASNLKKNAVESRLSATSSYLPTPMTTPSSSGREFLATPISSFKGAKTLTKAEVGEEWDNIRPAFPTPPRSLGPKTQMTSSYGPSANLFGVNASNLDWDEPEPASKSTTGDVKYPKLPSLSIPQSRPSIGLQTPVSSSRKSSGRFVPARPSAAATPSPSPSQRRVTSPAAAFPTPPPSRRAQVKKPEPAAQSIPIPAEWTKHTKSLRPDFSIDLRPHQEISRVWMKQSETEYGGGILADDMGFGKTLQVLVMIIDNIMDPEAAYKGPTLVVCPASVMLVWELECFRISGDKKLNYYLYHGSKREQDPDKLKAYDVVITSYDTLGSEYSKLCKIEGKGKGKKYTIADTAKTGPYAVHWNRLVMDEAQMIHNNETRRYLSCYELSCGYVWAATGTPVQNRLQDIYSLLSLLPPSQKAQAPPLPPGLARGVELPPGFKEDLHAYLYKVMLRRTKKDQYLWVKLPPIKIITVECLFSDTEQRLYNAVEQRKGDFMVWGKYVQPITCPFTKLLRLIQACTYPDMFCKDHIDEKDEEKDGDGVLVDGVQDDINPADVNELVGDDVYETSRRETLRSHVRSRPEVLDIPPIKPYPTKVIEMIKILRKIRQRSRQTGVKEKTIVFSRWTGVLDRLKTVLDSHHFKSVMYDGRMNKAAKDFAIQDITIAESNTDVMLVSLMAGGTGLNLVACNNVIFMDLWWNPAVEEQAYNRVHRIGQTKLVQVYKLVVPNTIEDKVLQMQAKKMQLANEVLSIAETLNKDLLHGLWGFNEENPV</sequence>
<evidence type="ECO:0000259" key="5">
    <source>
        <dbReference type="PROSITE" id="PS51192"/>
    </source>
</evidence>